<dbReference type="EMBL" id="VITY01000016">
    <property type="protein sequence ID" value="TWB89420.1"/>
    <property type="molecule type" value="Genomic_DNA"/>
</dbReference>
<reference evidence="1 2" key="1">
    <citation type="submission" date="2019-06" db="EMBL/GenBank/DDBJ databases">
        <title>Genomic Encyclopedia of Type Strains, Phase IV (KMG-V): Genome sequencing to study the core and pangenomes of soil and plant-associated prokaryotes.</title>
        <authorList>
            <person name="Whitman W."/>
        </authorList>
    </citation>
    <scope>NUCLEOTIDE SEQUENCE [LARGE SCALE GENOMIC DNA]</scope>
    <source>
        <strain evidence="1 2">BR 10355</strain>
    </source>
</reference>
<evidence type="ECO:0000313" key="1">
    <source>
        <dbReference type="EMBL" id="TWB89420.1"/>
    </source>
</evidence>
<organism evidence="1 2">
    <name type="scientific">Bradyrhizobium macuxiense</name>
    <dbReference type="NCBI Taxonomy" id="1755647"/>
    <lineage>
        <taxon>Bacteria</taxon>
        <taxon>Pseudomonadati</taxon>
        <taxon>Pseudomonadota</taxon>
        <taxon>Alphaproteobacteria</taxon>
        <taxon>Hyphomicrobiales</taxon>
        <taxon>Nitrobacteraceae</taxon>
        <taxon>Bradyrhizobium</taxon>
    </lineage>
</organism>
<keyword evidence="2" id="KW-1185">Reference proteome</keyword>
<dbReference type="RefSeq" id="WP_146991780.1">
    <property type="nucleotide sequence ID" value="NZ_VITY01000016.1"/>
</dbReference>
<accession>A0A560L8D0</accession>
<sequence length="144" mass="15128">MQVGSETSTWMDQRPVFVIDDDEIARAALRFMSHDGIETHQLTTPENAPARGVDWPEPNVVLLGGCLLEQKEPAPIGEMAAQCPGVRIPIVCDASDEATTVGGITDGAPDVRGKPSTLTAVRNKVDAVLECGGVAPIAQPGALE</sequence>
<dbReference type="InterPro" id="IPR011006">
    <property type="entry name" value="CheY-like_superfamily"/>
</dbReference>
<evidence type="ECO:0000313" key="2">
    <source>
        <dbReference type="Proteomes" id="UP000321304"/>
    </source>
</evidence>
<dbReference type="Proteomes" id="UP000321304">
    <property type="component" value="Unassembled WGS sequence"/>
</dbReference>
<gene>
    <name evidence="1" type="ORF">FBZ93_116137</name>
</gene>
<dbReference type="SUPFAM" id="SSF52172">
    <property type="entry name" value="CheY-like"/>
    <property type="match status" value="1"/>
</dbReference>
<dbReference type="OrthoDB" id="8563041at2"/>
<proteinExistence type="predicted"/>
<dbReference type="AlphaFoldDB" id="A0A560L8D0"/>
<evidence type="ECO:0008006" key="3">
    <source>
        <dbReference type="Google" id="ProtNLM"/>
    </source>
</evidence>
<name>A0A560L8D0_9BRAD</name>
<protein>
    <recommendedName>
        <fullName evidence="3">Response regulatory domain-containing protein</fullName>
    </recommendedName>
</protein>
<comment type="caution">
    <text evidence="1">The sequence shown here is derived from an EMBL/GenBank/DDBJ whole genome shotgun (WGS) entry which is preliminary data.</text>
</comment>